<accession>A0A9D3YZ52</accession>
<dbReference type="AlphaFoldDB" id="A0A9D3YZ52"/>
<reference evidence="2" key="1">
    <citation type="journal article" date="2019" name="bioRxiv">
        <title>The Genome of the Zebra Mussel, Dreissena polymorpha: A Resource for Invasive Species Research.</title>
        <authorList>
            <person name="McCartney M.A."/>
            <person name="Auch B."/>
            <person name="Kono T."/>
            <person name="Mallez S."/>
            <person name="Zhang Y."/>
            <person name="Obille A."/>
            <person name="Becker A."/>
            <person name="Abrahante J.E."/>
            <person name="Garbe J."/>
            <person name="Badalamenti J.P."/>
            <person name="Herman A."/>
            <person name="Mangelson H."/>
            <person name="Liachko I."/>
            <person name="Sullivan S."/>
            <person name="Sone E.D."/>
            <person name="Koren S."/>
            <person name="Silverstein K.A.T."/>
            <person name="Beckman K.B."/>
            <person name="Gohl D.M."/>
        </authorList>
    </citation>
    <scope>NUCLEOTIDE SEQUENCE</scope>
    <source>
        <strain evidence="2">Duluth1</strain>
        <tissue evidence="2">Whole animal</tissue>
    </source>
</reference>
<protein>
    <submittedName>
        <fullName evidence="2">Uncharacterized protein</fullName>
    </submittedName>
</protein>
<keyword evidence="3" id="KW-1185">Reference proteome</keyword>
<name>A0A9D3YZ52_DREPO</name>
<proteinExistence type="predicted"/>
<evidence type="ECO:0000256" key="1">
    <source>
        <dbReference type="SAM" id="MobiDB-lite"/>
    </source>
</evidence>
<reference evidence="2" key="2">
    <citation type="submission" date="2020-11" db="EMBL/GenBank/DDBJ databases">
        <authorList>
            <person name="McCartney M.A."/>
            <person name="Auch B."/>
            <person name="Kono T."/>
            <person name="Mallez S."/>
            <person name="Becker A."/>
            <person name="Gohl D.M."/>
            <person name="Silverstein K.A.T."/>
            <person name="Koren S."/>
            <person name="Bechman K.B."/>
            <person name="Herman A."/>
            <person name="Abrahante J.E."/>
            <person name="Garbe J."/>
        </authorList>
    </citation>
    <scope>NUCLEOTIDE SEQUENCE</scope>
    <source>
        <strain evidence="2">Duluth1</strain>
        <tissue evidence="2">Whole animal</tissue>
    </source>
</reference>
<feature type="compositionally biased region" description="Basic residues" evidence="1">
    <location>
        <begin position="119"/>
        <end position="134"/>
    </location>
</feature>
<gene>
    <name evidence="2" type="ORF">DPMN_066803</name>
</gene>
<evidence type="ECO:0000313" key="2">
    <source>
        <dbReference type="EMBL" id="KAH3707397.1"/>
    </source>
</evidence>
<feature type="region of interest" description="Disordered" evidence="1">
    <location>
        <begin position="51"/>
        <end position="87"/>
    </location>
</feature>
<dbReference type="EMBL" id="JAIWYP010000014">
    <property type="protein sequence ID" value="KAH3707397.1"/>
    <property type="molecule type" value="Genomic_DNA"/>
</dbReference>
<organism evidence="2 3">
    <name type="scientific">Dreissena polymorpha</name>
    <name type="common">Zebra mussel</name>
    <name type="synonym">Mytilus polymorpha</name>
    <dbReference type="NCBI Taxonomy" id="45954"/>
    <lineage>
        <taxon>Eukaryota</taxon>
        <taxon>Metazoa</taxon>
        <taxon>Spiralia</taxon>
        <taxon>Lophotrochozoa</taxon>
        <taxon>Mollusca</taxon>
        <taxon>Bivalvia</taxon>
        <taxon>Autobranchia</taxon>
        <taxon>Heteroconchia</taxon>
        <taxon>Euheterodonta</taxon>
        <taxon>Imparidentia</taxon>
        <taxon>Neoheterodontei</taxon>
        <taxon>Myida</taxon>
        <taxon>Dreissenoidea</taxon>
        <taxon>Dreissenidae</taxon>
        <taxon>Dreissena</taxon>
    </lineage>
</organism>
<evidence type="ECO:0000313" key="3">
    <source>
        <dbReference type="Proteomes" id="UP000828390"/>
    </source>
</evidence>
<comment type="caution">
    <text evidence="2">The sequence shown here is derived from an EMBL/GenBank/DDBJ whole genome shotgun (WGS) entry which is preliminary data.</text>
</comment>
<dbReference type="Proteomes" id="UP000828390">
    <property type="component" value="Unassembled WGS sequence"/>
</dbReference>
<feature type="region of interest" description="Disordered" evidence="1">
    <location>
        <begin position="110"/>
        <end position="138"/>
    </location>
</feature>
<sequence length="197" mass="22437">MHADIVPLSSLDVPGPTRIYTAATRFTCRIVSDMIRVYPAFNWDWGLKPHSHKSTDGHGSPDSPRSPHHGIITDQHGSNTESTRYPRGLSRESYGVLRTSTAETRIVPDKHGIYTGHHGPTRHRHGKTPRRRGPNKIYPEPKITHIKQRLSVILSFCNRASMFLPSKAPTQFCSYHRYKFYEYRIAYLTDDLGDGDV</sequence>